<dbReference type="AlphaFoldDB" id="A0A7I8WB14"/>
<dbReference type="Pfam" id="PF15123">
    <property type="entry name" value="DUF4562"/>
    <property type="match status" value="1"/>
</dbReference>
<dbReference type="PANTHER" id="PTHR34833">
    <property type="entry name" value="GENE, 17359-RELATED"/>
    <property type="match status" value="1"/>
</dbReference>
<organism evidence="2 3">
    <name type="scientific">Dimorphilus gyrociliatus</name>
    <dbReference type="NCBI Taxonomy" id="2664684"/>
    <lineage>
        <taxon>Eukaryota</taxon>
        <taxon>Metazoa</taxon>
        <taxon>Spiralia</taxon>
        <taxon>Lophotrochozoa</taxon>
        <taxon>Annelida</taxon>
        <taxon>Polychaeta</taxon>
        <taxon>Polychaeta incertae sedis</taxon>
        <taxon>Dinophilidae</taxon>
        <taxon>Dimorphilus</taxon>
    </lineage>
</organism>
<dbReference type="InterPro" id="IPR027814">
    <property type="entry name" value="DUF4562"/>
</dbReference>
<feature type="compositionally biased region" description="Low complexity" evidence="1">
    <location>
        <begin position="1"/>
        <end position="23"/>
    </location>
</feature>
<comment type="caution">
    <text evidence="2">The sequence shown here is derived from an EMBL/GenBank/DDBJ whole genome shotgun (WGS) entry which is preliminary data.</text>
</comment>
<dbReference type="EMBL" id="CAJFCJ010000025">
    <property type="protein sequence ID" value="CAD5125308.1"/>
    <property type="molecule type" value="Genomic_DNA"/>
</dbReference>
<dbReference type="Proteomes" id="UP000549394">
    <property type="component" value="Unassembled WGS sequence"/>
</dbReference>
<dbReference type="OrthoDB" id="6140842at2759"/>
<name>A0A7I8WB14_9ANNE</name>
<dbReference type="PANTHER" id="PTHR34833:SF1">
    <property type="entry name" value="GENE, 17359-RELATED"/>
    <property type="match status" value="1"/>
</dbReference>
<sequence>MSVKSRPTTASTTVTKSSKSSNKVFEDEKKQDIPSGRKGIIYDGPDGIWHHRVRVEQPMFIGETARSGQITNSVSYLFKAAPNASFPKAKNGRPGETGWEVERGFPRMVNNL</sequence>
<feature type="region of interest" description="Disordered" evidence="1">
    <location>
        <begin position="1"/>
        <end position="42"/>
    </location>
</feature>
<accession>A0A7I8WB14</accession>
<evidence type="ECO:0000313" key="3">
    <source>
        <dbReference type="Proteomes" id="UP000549394"/>
    </source>
</evidence>
<gene>
    <name evidence="2" type="ORF">DGYR_LOCUS12698</name>
</gene>
<evidence type="ECO:0000313" key="2">
    <source>
        <dbReference type="EMBL" id="CAD5125308.1"/>
    </source>
</evidence>
<proteinExistence type="predicted"/>
<evidence type="ECO:0000256" key="1">
    <source>
        <dbReference type="SAM" id="MobiDB-lite"/>
    </source>
</evidence>
<protein>
    <submittedName>
        <fullName evidence="2">DgyrCDS13551</fullName>
    </submittedName>
</protein>
<keyword evidence="3" id="KW-1185">Reference proteome</keyword>
<reference evidence="2 3" key="1">
    <citation type="submission" date="2020-08" db="EMBL/GenBank/DDBJ databases">
        <authorList>
            <person name="Hejnol A."/>
        </authorList>
    </citation>
    <scope>NUCLEOTIDE SEQUENCE [LARGE SCALE GENOMIC DNA]</scope>
</reference>